<feature type="chain" id="PRO_5039580974" evidence="6">
    <location>
        <begin position="21"/>
        <end position="322"/>
    </location>
</feature>
<dbReference type="Gene3D" id="3.40.50.1980">
    <property type="entry name" value="Nitrogenase molybdenum iron protein domain"/>
    <property type="match status" value="2"/>
</dbReference>
<dbReference type="SUPFAM" id="SSF53807">
    <property type="entry name" value="Helical backbone' metal receptor"/>
    <property type="match status" value="1"/>
</dbReference>
<evidence type="ECO:0000256" key="5">
    <source>
        <dbReference type="SAM" id="MobiDB-lite"/>
    </source>
</evidence>
<protein>
    <submittedName>
        <fullName evidence="8">Iron complex transport system substrate-binding protein</fullName>
    </submittedName>
</protein>
<dbReference type="PROSITE" id="PS50983">
    <property type="entry name" value="FE_B12_PBP"/>
    <property type="match status" value="1"/>
</dbReference>
<evidence type="ECO:0000256" key="2">
    <source>
        <dbReference type="ARBA" id="ARBA00008814"/>
    </source>
</evidence>
<reference evidence="9" key="1">
    <citation type="submission" date="2016-10" db="EMBL/GenBank/DDBJ databases">
        <authorList>
            <person name="Varghese N."/>
            <person name="Submissions S."/>
        </authorList>
    </citation>
    <scope>NUCLEOTIDE SEQUENCE [LARGE SCALE GENOMIC DNA]</scope>
    <source>
        <strain evidence="9">FP5</strain>
    </source>
</reference>
<dbReference type="PROSITE" id="PS51257">
    <property type="entry name" value="PROKAR_LIPOPROTEIN"/>
    <property type="match status" value="1"/>
</dbReference>
<evidence type="ECO:0000256" key="4">
    <source>
        <dbReference type="ARBA" id="ARBA00022729"/>
    </source>
</evidence>
<feature type="region of interest" description="Disordered" evidence="5">
    <location>
        <begin position="26"/>
        <end position="58"/>
    </location>
</feature>
<dbReference type="InterPro" id="IPR002491">
    <property type="entry name" value="ABC_transptr_periplasmic_BD"/>
</dbReference>
<keyword evidence="4 6" id="KW-0732">Signal</keyword>
<feature type="signal peptide" evidence="6">
    <location>
        <begin position="1"/>
        <end position="20"/>
    </location>
</feature>
<gene>
    <name evidence="8" type="ORF">SAMN05216353_1273</name>
</gene>
<dbReference type="PANTHER" id="PTHR30532">
    <property type="entry name" value="IRON III DICITRATE-BINDING PERIPLASMIC PROTEIN"/>
    <property type="match status" value="1"/>
</dbReference>
<dbReference type="OrthoDB" id="2417096at2"/>
<feature type="compositionally biased region" description="Basic and acidic residues" evidence="5">
    <location>
        <begin position="45"/>
        <end position="55"/>
    </location>
</feature>
<evidence type="ECO:0000313" key="8">
    <source>
        <dbReference type="EMBL" id="SFG18388.1"/>
    </source>
</evidence>
<dbReference type="Pfam" id="PF01497">
    <property type="entry name" value="Peripla_BP_2"/>
    <property type="match status" value="1"/>
</dbReference>
<dbReference type="EMBL" id="FOOG01000027">
    <property type="protein sequence ID" value="SFG18388.1"/>
    <property type="molecule type" value="Genomic_DNA"/>
</dbReference>
<evidence type="ECO:0000256" key="1">
    <source>
        <dbReference type="ARBA" id="ARBA00004193"/>
    </source>
</evidence>
<sequence length="322" mass="35894">MLRSKSLLLFSLLIMLIAVTACNNNEDTTSSEENSSDENQGEQSNEERTLTHEMGEVTIPSNPERILAPYLEDPLVALGEQPVAQWSIGDTVLDYLQPQLEGLPKIAWDLPLEQTINQDPGLILFSSPSALQNGTYEEYSDIAPTYVFSEENSSDWRKQLTQMGEILGKQKEAEQALADFDQKAKKAKASLKESIGDESVAFVWSSGEQFYVFENTRYGAEVLYNDLGVTQPEFIKNLPEAEAQWNPIALEKLGQMDADHVFLIAQDGEAGLEILKNSSVWQSTPAVENDQVYQMNEPSHWTIDGVIAHGMTIDKVTETLTQ</sequence>
<dbReference type="PANTHER" id="PTHR30532:SF1">
    <property type="entry name" value="IRON(3+)-HYDROXAMATE-BINDING PROTEIN FHUD"/>
    <property type="match status" value="1"/>
</dbReference>
<evidence type="ECO:0000259" key="7">
    <source>
        <dbReference type="PROSITE" id="PS50983"/>
    </source>
</evidence>
<dbReference type="InterPro" id="IPR051313">
    <property type="entry name" value="Bact_iron-sidero_bind"/>
</dbReference>
<accession>A0A1I2PQR2</accession>
<dbReference type="GO" id="GO:1901678">
    <property type="term" value="P:iron coordination entity transport"/>
    <property type="evidence" value="ECO:0007669"/>
    <property type="project" value="UniProtKB-ARBA"/>
</dbReference>
<feature type="domain" description="Fe/B12 periplasmic-binding" evidence="7">
    <location>
        <begin position="63"/>
        <end position="322"/>
    </location>
</feature>
<evidence type="ECO:0000313" key="9">
    <source>
        <dbReference type="Proteomes" id="UP000198897"/>
    </source>
</evidence>
<comment type="subcellular location">
    <subcellularLocation>
        <location evidence="1">Cell membrane</location>
        <topology evidence="1">Lipid-anchor</topology>
    </subcellularLocation>
</comment>
<comment type="similarity">
    <text evidence="2">Belongs to the bacterial solute-binding protein 8 family.</text>
</comment>
<keyword evidence="9" id="KW-1185">Reference proteome</keyword>
<dbReference type="Proteomes" id="UP000198897">
    <property type="component" value="Unassembled WGS sequence"/>
</dbReference>
<name>A0A1I2PQR2_9BACI</name>
<dbReference type="RefSeq" id="WP_089752661.1">
    <property type="nucleotide sequence ID" value="NZ_FOOG01000027.1"/>
</dbReference>
<dbReference type="GO" id="GO:0030288">
    <property type="term" value="C:outer membrane-bounded periplasmic space"/>
    <property type="evidence" value="ECO:0007669"/>
    <property type="project" value="TreeGrafter"/>
</dbReference>
<dbReference type="AlphaFoldDB" id="A0A1I2PQR2"/>
<organism evidence="8 9">
    <name type="scientific">Halobacillus alkaliphilus</name>
    <dbReference type="NCBI Taxonomy" id="396056"/>
    <lineage>
        <taxon>Bacteria</taxon>
        <taxon>Bacillati</taxon>
        <taxon>Bacillota</taxon>
        <taxon>Bacilli</taxon>
        <taxon>Bacillales</taxon>
        <taxon>Bacillaceae</taxon>
        <taxon>Halobacillus</taxon>
    </lineage>
</organism>
<keyword evidence="3" id="KW-0813">Transport</keyword>
<evidence type="ECO:0000256" key="3">
    <source>
        <dbReference type="ARBA" id="ARBA00022448"/>
    </source>
</evidence>
<dbReference type="GO" id="GO:0005886">
    <property type="term" value="C:plasma membrane"/>
    <property type="evidence" value="ECO:0007669"/>
    <property type="project" value="UniProtKB-SubCell"/>
</dbReference>
<proteinExistence type="inferred from homology"/>
<evidence type="ECO:0000256" key="6">
    <source>
        <dbReference type="SAM" id="SignalP"/>
    </source>
</evidence>